<dbReference type="Proteomes" id="UP000070463">
    <property type="component" value="Unassembled WGS sequence"/>
</dbReference>
<comment type="caution">
    <text evidence="1">The sequence shown here is derived from an EMBL/GenBank/DDBJ whole genome shotgun (WGS) entry which is preliminary data.</text>
</comment>
<sequence>MDGSRNYSEEFLLKSIHARNEAKTSLHNTGRAAEIFGGGIGMEPRAPCPTTVVHKVTDFSRFPLTFFVPF</sequence>
<name>A0A133UIJ6_9EURY</name>
<protein>
    <submittedName>
        <fullName evidence="1">Uncharacterized protein</fullName>
    </submittedName>
</protein>
<accession>A0A133UIJ6</accession>
<dbReference type="EMBL" id="LHXR01000212">
    <property type="protein sequence ID" value="KXA94081.1"/>
    <property type="molecule type" value="Genomic_DNA"/>
</dbReference>
<evidence type="ECO:0000313" key="2">
    <source>
        <dbReference type="Proteomes" id="UP000070463"/>
    </source>
</evidence>
<evidence type="ECO:0000313" key="1">
    <source>
        <dbReference type="EMBL" id="KXA94081.1"/>
    </source>
</evidence>
<reference evidence="1 2" key="1">
    <citation type="journal article" date="2016" name="Sci. Rep.">
        <title>Metabolic traits of an uncultured archaeal lineage -MSBL1- from brine pools of the Red Sea.</title>
        <authorList>
            <person name="Mwirichia R."/>
            <person name="Alam I."/>
            <person name="Rashid M."/>
            <person name="Vinu M."/>
            <person name="Ba-Alawi W."/>
            <person name="Anthony Kamau A."/>
            <person name="Kamanda Ngugi D."/>
            <person name="Goker M."/>
            <person name="Klenk H.P."/>
            <person name="Bajic V."/>
            <person name="Stingl U."/>
        </authorList>
    </citation>
    <scope>NUCLEOTIDE SEQUENCE [LARGE SCALE GENOMIC DNA]</scope>
    <source>
        <strain evidence="1">SCGC-AAA259I09</strain>
    </source>
</reference>
<gene>
    <name evidence="1" type="ORF">AKJ37_08015</name>
</gene>
<keyword evidence="2" id="KW-1185">Reference proteome</keyword>
<proteinExistence type="predicted"/>
<organism evidence="1 2">
    <name type="scientific">candidate division MSBL1 archaeon SCGC-AAA259I09</name>
    <dbReference type="NCBI Taxonomy" id="1698267"/>
    <lineage>
        <taxon>Archaea</taxon>
        <taxon>Methanobacteriati</taxon>
        <taxon>Methanobacteriota</taxon>
        <taxon>candidate division MSBL1</taxon>
    </lineage>
</organism>
<dbReference type="AlphaFoldDB" id="A0A133UIJ6"/>